<reference evidence="1 2" key="1">
    <citation type="submission" date="2014-02" db="EMBL/GenBank/DDBJ databases">
        <title>The small core and large imbalanced accessory genome model reveals a collaborative survival strategy of Sorangium cellulosum strains in nature.</title>
        <authorList>
            <person name="Han K."/>
            <person name="Peng R."/>
            <person name="Blom J."/>
            <person name="Li Y.-Z."/>
        </authorList>
    </citation>
    <scope>NUCLEOTIDE SEQUENCE [LARGE SCALE GENOMIC DNA]</scope>
    <source>
        <strain evidence="1 2">So0011-07</strain>
    </source>
</reference>
<protein>
    <recommendedName>
        <fullName evidence="3">Cytochrome c domain-containing protein</fullName>
    </recommendedName>
</protein>
<evidence type="ECO:0000313" key="2">
    <source>
        <dbReference type="Proteomes" id="UP000075635"/>
    </source>
</evidence>
<organism evidence="1 2">
    <name type="scientific">Sorangium cellulosum</name>
    <name type="common">Polyangium cellulosum</name>
    <dbReference type="NCBI Taxonomy" id="56"/>
    <lineage>
        <taxon>Bacteria</taxon>
        <taxon>Pseudomonadati</taxon>
        <taxon>Myxococcota</taxon>
        <taxon>Polyangia</taxon>
        <taxon>Polyangiales</taxon>
        <taxon>Polyangiaceae</taxon>
        <taxon>Sorangium</taxon>
    </lineage>
</organism>
<dbReference type="AlphaFoldDB" id="A0A150RLA6"/>
<accession>A0A150RLA6</accession>
<comment type="caution">
    <text evidence="1">The sequence shown here is derived from an EMBL/GenBank/DDBJ whole genome shotgun (WGS) entry which is preliminary data.</text>
</comment>
<dbReference type="Proteomes" id="UP000075635">
    <property type="component" value="Unassembled WGS sequence"/>
</dbReference>
<name>A0A150RLA6_SORCE</name>
<dbReference type="EMBL" id="JEMB01002530">
    <property type="protein sequence ID" value="KYF80518.1"/>
    <property type="molecule type" value="Genomic_DNA"/>
</dbReference>
<sequence length="108" mass="11456">MEPILIAKCAPCHTRADPASGFAITYASSQLPANSALCISVDPDTGETVTLTQGACAIVRVHDPDATRRMPRNQGCTGDPALDIANPACLTEAEQQTLIDWINDGQFE</sequence>
<evidence type="ECO:0008006" key="3">
    <source>
        <dbReference type="Google" id="ProtNLM"/>
    </source>
</evidence>
<proteinExistence type="predicted"/>
<gene>
    <name evidence="1" type="ORF">BE17_18375</name>
</gene>
<evidence type="ECO:0000313" key="1">
    <source>
        <dbReference type="EMBL" id="KYF80518.1"/>
    </source>
</evidence>